<dbReference type="SMART" id="SM00184">
    <property type="entry name" value="RING"/>
    <property type="match status" value="1"/>
</dbReference>
<keyword evidence="2 4" id="KW-0863">Zinc-finger</keyword>
<evidence type="ECO:0000259" key="5">
    <source>
        <dbReference type="PROSITE" id="PS50089"/>
    </source>
</evidence>
<dbReference type="PANTHER" id="PTHR45969">
    <property type="entry name" value="RING ZINC FINGER PROTEIN-RELATED"/>
    <property type="match status" value="1"/>
</dbReference>
<protein>
    <recommendedName>
        <fullName evidence="5">RING-type domain-containing protein</fullName>
    </recommendedName>
</protein>
<evidence type="ECO:0000256" key="2">
    <source>
        <dbReference type="ARBA" id="ARBA00022771"/>
    </source>
</evidence>
<name>A0A9P4WBF8_CURKU</name>
<dbReference type="InterPro" id="IPR017907">
    <property type="entry name" value="Znf_RING_CS"/>
</dbReference>
<dbReference type="InterPro" id="IPR013083">
    <property type="entry name" value="Znf_RING/FYVE/PHD"/>
</dbReference>
<comment type="caution">
    <text evidence="6">The sequence shown here is derived from an EMBL/GenBank/DDBJ whole genome shotgun (WGS) entry which is preliminary data.</text>
</comment>
<keyword evidence="1" id="KW-0479">Metal-binding</keyword>
<dbReference type="EMBL" id="SWKU01000010">
    <property type="protein sequence ID" value="KAF3002874.1"/>
    <property type="molecule type" value="Genomic_DNA"/>
</dbReference>
<dbReference type="Pfam" id="PF13639">
    <property type="entry name" value="zf-RING_2"/>
    <property type="match status" value="1"/>
</dbReference>
<dbReference type="GO" id="GO:0008270">
    <property type="term" value="F:zinc ion binding"/>
    <property type="evidence" value="ECO:0007669"/>
    <property type="project" value="UniProtKB-KW"/>
</dbReference>
<dbReference type="InterPro" id="IPR001841">
    <property type="entry name" value="Znf_RING"/>
</dbReference>
<dbReference type="SUPFAM" id="SSF57850">
    <property type="entry name" value="RING/U-box"/>
    <property type="match status" value="1"/>
</dbReference>
<evidence type="ECO:0000256" key="3">
    <source>
        <dbReference type="ARBA" id="ARBA00022833"/>
    </source>
</evidence>
<dbReference type="OrthoDB" id="3946702at2759"/>
<gene>
    <name evidence="6" type="ORF">E8E13_000395</name>
</gene>
<evidence type="ECO:0000256" key="4">
    <source>
        <dbReference type="PROSITE-ProRule" id="PRU00175"/>
    </source>
</evidence>
<organism evidence="6 7">
    <name type="scientific">Curvularia kusanoi</name>
    <name type="common">Cochliobolus kusanoi</name>
    <dbReference type="NCBI Taxonomy" id="90978"/>
    <lineage>
        <taxon>Eukaryota</taxon>
        <taxon>Fungi</taxon>
        <taxon>Dikarya</taxon>
        <taxon>Ascomycota</taxon>
        <taxon>Pezizomycotina</taxon>
        <taxon>Dothideomycetes</taxon>
        <taxon>Pleosporomycetidae</taxon>
        <taxon>Pleosporales</taxon>
        <taxon>Pleosporineae</taxon>
        <taxon>Pleosporaceae</taxon>
        <taxon>Curvularia</taxon>
    </lineage>
</organism>
<evidence type="ECO:0000256" key="1">
    <source>
        <dbReference type="ARBA" id="ARBA00022723"/>
    </source>
</evidence>
<dbReference type="GO" id="GO:0016567">
    <property type="term" value="P:protein ubiquitination"/>
    <property type="evidence" value="ECO:0007669"/>
    <property type="project" value="TreeGrafter"/>
</dbReference>
<proteinExistence type="predicted"/>
<dbReference type="GO" id="GO:0061630">
    <property type="term" value="F:ubiquitin protein ligase activity"/>
    <property type="evidence" value="ECO:0007669"/>
    <property type="project" value="TreeGrafter"/>
</dbReference>
<dbReference type="Gene3D" id="3.30.40.10">
    <property type="entry name" value="Zinc/RING finger domain, C3HC4 (zinc finger)"/>
    <property type="match status" value="1"/>
</dbReference>
<sequence length="238" mass="27051">MPNNARTLAEHERDHLVLIAPVSLTNECSICNERYSDTDRPVAIRQCGHIFCQTCIHSWLETGANTCPLDRRELFAPPVRGQHAVEAALLHADQHVEAFPLAVGANPRPQQHPEDVIINGYRIVRAGTLTRRGSLYVVYTLCARTKQLVRASEAEPEPEPEPLELNVERLRGCIEQALPGPLELSEECWALLFECARDMVISHREGRLRNSRFGWILDREEDQGLWEDIARMLFEASR</sequence>
<dbReference type="Proteomes" id="UP000801428">
    <property type="component" value="Unassembled WGS sequence"/>
</dbReference>
<dbReference type="PROSITE" id="PS50089">
    <property type="entry name" value="ZF_RING_2"/>
    <property type="match status" value="1"/>
</dbReference>
<keyword evidence="7" id="KW-1185">Reference proteome</keyword>
<dbReference type="PANTHER" id="PTHR45969:SF69">
    <property type="entry name" value="FINGER DOMAIN PROTEIN, PUTATIVE (AFU_ORTHOLOGUE AFUA_3G12190)-RELATED"/>
    <property type="match status" value="1"/>
</dbReference>
<reference evidence="6" key="1">
    <citation type="submission" date="2019-04" db="EMBL/GenBank/DDBJ databases">
        <title>Sequencing of skin fungus with MAO and IRED activity.</title>
        <authorList>
            <person name="Marsaioli A.J."/>
            <person name="Bonatto J.M.C."/>
            <person name="Reis Junior O."/>
        </authorList>
    </citation>
    <scope>NUCLEOTIDE SEQUENCE</scope>
    <source>
        <strain evidence="6">30M1</strain>
    </source>
</reference>
<dbReference type="PROSITE" id="PS00518">
    <property type="entry name" value="ZF_RING_1"/>
    <property type="match status" value="1"/>
</dbReference>
<evidence type="ECO:0000313" key="7">
    <source>
        <dbReference type="Proteomes" id="UP000801428"/>
    </source>
</evidence>
<feature type="domain" description="RING-type" evidence="5">
    <location>
        <begin position="28"/>
        <end position="71"/>
    </location>
</feature>
<keyword evidence="3" id="KW-0862">Zinc</keyword>
<accession>A0A9P4WBF8</accession>
<evidence type="ECO:0000313" key="6">
    <source>
        <dbReference type="EMBL" id="KAF3002874.1"/>
    </source>
</evidence>
<dbReference type="AlphaFoldDB" id="A0A9P4WBF8"/>